<dbReference type="RefSeq" id="WP_045361811.1">
    <property type="nucleotide sequence ID" value="NZ_BBPA01000070.1"/>
</dbReference>
<dbReference type="Proteomes" id="UP000030321">
    <property type="component" value="Unassembled WGS sequence"/>
</dbReference>
<proteinExistence type="predicted"/>
<dbReference type="InterPro" id="IPR006342">
    <property type="entry name" value="FkbM_mtfrase"/>
</dbReference>
<accession>A0A0A1W064</accession>
<dbReference type="GO" id="GO:0008168">
    <property type="term" value="F:methyltransferase activity"/>
    <property type="evidence" value="ECO:0007669"/>
    <property type="project" value="UniProtKB-KW"/>
</dbReference>
<keyword evidence="2" id="KW-0489">Methyltransferase</keyword>
<feature type="domain" description="Methyltransferase FkbM" evidence="1">
    <location>
        <begin position="309"/>
        <end position="470"/>
    </location>
</feature>
<evidence type="ECO:0000313" key="3">
    <source>
        <dbReference type="Proteomes" id="UP000030321"/>
    </source>
</evidence>
<reference evidence="3" key="1">
    <citation type="journal article" date="2015" name="Genome">
        <title>Whole Genome Sequence of the Non-Microcystin-Producing Microcystis aeruginosa Strain NIES-44.</title>
        <authorList>
            <person name="Okano K."/>
            <person name="Miyata N."/>
            <person name="Ozaki Y."/>
        </authorList>
    </citation>
    <scope>NUCLEOTIDE SEQUENCE [LARGE SCALE GENOMIC DNA]</scope>
    <source>
        <strain evidence="3">NIES-44</strain>
    </source>
</reference>
<dbReference type="InterPro" id="IPR029063">
    <property type="entry name" value="SAM-dependent_MTases_sf"/>
</dbReference>
<protein>
    <submittedName>
        <fullName evidence="2">Methyltransferase, FkbM family</fullName>
    </submittedName>
</protein>
<organism evidence="2 3">
    <name type="scientific">Microcystis aeruginosa NIES-44</name>
    <dbReference type="NCBI Taxonomy" id="449439"/>
    <lineage>
        <taxon>Bacteria</taxon>
        <taxon>Bacillati</taxon>
        <taxon>Cyanobacteriota</taxon>
        <taxon>Cyanophyceae</taxon>
        <taxon>Oscillatoriophycideae</taxon>
        <taxon>Chroococcales</taxon>
        <taxon>Microcystaceae</taxon>
        <taxon>Microcystis</taxon>
    </lineage>
</organism>
<evidence type="ECO:0000259" key="1">
    <source>
        <dbReference type="Pfam" id="PF05050"/>
    </source>
</evidence>
<name>A0A0A1W064_MICAE</name>
<comment type="caution">
    <text evidence="2">The sequence shown here is derived from an EMBL/GenBank/DDBJ whole genome shotgun (WGS) entry which is preliminary data.</text>
</comment>
<dbReference type="PANTHER" id="PTHR34203:SF15">
    <property type="entry name" value="SLL1173 PROTEIN"/>
    <property type="match status" value="1"/>
</dbReference>
<dbReference type="Gene3D" id="3.40.50.150">
    <property type="entry name" value="Vaccinia Virus protein VP39"/>
    <property type="match status" value="1"/>
</dbReference>
<dbReference type="SUPFAM" id="SSF53335">
    <property type="entry name" value="S-adenosyl-L-methionine-dependent methyltransferases"/>
    <property type="match status" value="1"/>
</dbReference>
<evidence type="ECO:0000313" key="2">
    <source>
        <dbReference type="EMBL" id="GAL95370.1"/>
    </source>
</evidence>
<dbReference type="NCBIfam" id="TIGR01444">
    <property type="entry name" value="fkbM_fam"/>
    <property type="match status" value="1"/>
</dbReference>
<dbReference type="PANTHER" id="PTHR34203">
    <property type="entry name" value="METHYLTRANSFERASE, FKBM FAMILY PROTEIN"/>
    <property type="match status" value="1"/>
</dbReference>
<keyword evidence="2" id="KW-0808">Transferase</keyword>
<dbReference type="AlphaFoldDB" id="A0A0A1W064"/>
<gene>
    <name evidence="2" type="ORF">N44_04225</name>
</gene>
<dbReference type="Pfam" id="PF05050">
    <property type="entry name" value="Methyltransf_21"/>
    <property type="match status" value="1"/>
</dbReference>
<dbReference type="EMBL" id="BBPA01000070">
    <property type="protein sequence ID" value="GAL95370.1"/>
    <property type="molecule type" value="Genomic_DNA"/>
</dbReference>
<dbReference type="InterPro" id="IPR052514">
    <property type="entry name" value="SAM-dependent_MTase"/>
</dbReference>
<dbReference type="GO" id="GO:0032259">
    <property type="term" value="P:methylation"/>
    <property type="evidence" value="ECO:0007669"/>
    <property type="project" value="UniProtKB-KW"/>
</dbReference>
<sequence>MSDYLALYRQYLQSINPALDGEFLIAENLSTNWDEPETALDFHNCAVMALIEAENSPMRSMYVEMAFQSLQRVLEMAVYPLATAHLALVYYLVGDRDLAAQNAFNALVQVLSSVNANYPPGLIYYFPAHNQRELLRDLLETANYSEQTLFLSTEILYRSSLAFYNQNGVRFLELANHVNPNSCHLNRQLGIAKLINQQLEGLFHLHRAVNLDPEDADNLQALYLAYRGLGQQQLANFWLETAKVTGKSWTNLDINQPFTYLDFDRDITLAVEASFRSFVTGVLLAQGDWFEAEMEFWRHSIREGMTVIDVGANAGVYTFSAAHRVGKTGKVIAIEPFSQCIQLLEETCRVNQFSWVYPCGGAASNQGGNVYLSLNQASELNEVVTDAAQLKSDNYEAVPCFTLDSLIDTYQLERVDLLKIDAEGHEVLVLEGSQLLIERFAPIILYENIAGNQGSNLAVARWLEGKGYRLYRYRPYLQELLEIESEADLQGILNVIALPERELRD</sequence>